<dbReference type="EC" id="2.7.13.3" evidence="2"/>
<dbReference type="Pfam" id="PF02518">
    <property type="entry name" value="HATPase_c"/>
    <property type="match status" value="1"/>
</dbReference>
<dbReference type="PANTHER" id="PTHR43065:SF42">
    <property type="entry name" value="TWO-COMPONENT SENSOR PPRA"/>
    <property type="match status" value="1"/>
</dbReference>
<dbReference type="PRINTS" id="PR00344">
    <property type="entry name" value="BCTRLSENSOR"/>
</dbReference>
<keyword evidence="3" id="KW-0597">Phosphoprotein</keyword>
<dbReference type="SUPFAM" id="SSF47384">
    <property type="entry name" value="Homodimeric domain of signal transducing histidine kinase"/>
    <property type="match status" value="1"/>
</dbReference>
<dbReference type="InterPro" id="IPR036890">
    <property type="entry name" value="HATPase_C_sf"/>
</dbReference>
<name>A0A936F4E0_9BACT</name>
<sequence>MRTREDSSGSADLWRTLGDALEDACFSGRLVYEGKEAVDWVFLEANPALAAMVGGERVTGRKGSEVLPGLREGSPELFALLGRVAASGQTERLDTWAGPLGMRLAVTASPGGPGVFIARFRSLQDAEPRGQQEAFLRAILDHLPIGIAVTSADPGRQPTYMNDLFPRLYRTTRAALGDTAADQATFWEQAFEDPEARQAIRARVLADLASGDPSRMHWERVAITRQGEPTTYIDARNIPVPGTDLMISTVWDVTGQVGREEERRAIEAQLHQARQMDNLGLLAGGVAHDINNVLGSILALATVHQRKAEAGSPLRRNMETIAKACLRGGALVESLRGFARTGLRGAGPVDLNALVRAELRQLTPNLPPAIRLAEDLVDDLPTLSGDQAALSHAIRSLCTNGIEAMPEGGTLWVRTRREGADAVVVEVEDGGVGMGPEALQQAMAPFYSTKSSTTGTGLGLALVYGTVRSHGGTLVLQSEPGQGTLVRLRFPVAAQG</sequence>
<organism evidence="5 6">
    <name type="scientific">Candidatus Geothrix odensensis</name>
    <dbReference type="NCBI Taxonomy" id="2954440"/>
    <lineage>
        <taxon>Bacteria</taxon>
        <taxon>Pseudomonadati</taxon>
        <taxon>Acidobacteriota</taxon>
        <taxon>Holophagae</taxon>
        <taxon>Holophagales</taxon>
        <taxon>Holophagaceae</taxon>
        <taxon>Geothrix</taxon>
    </lineage>
</organism>
<accession>A0A936F4E0</accession>
<dbReference type="GO" id="GO:0000155">
    <property type="term" value="F:phosphorelay sensor kinase activity"/>
    <property type="evidence" value="ECO:0007669"/>
    <property type="project" value="InterPro"/>
</dbReference>
<dbReference type="InterPro" id="IPR004358">
    <property type="entry name" value="Sig_transdc_His_kin-like_C"/>
</dbReference>
<dbReference type="PROSITE" id="PS50109">
    <property type="entry name" value="HIS_KIN"/>
    <property type="match status" value="1"/>
</dbReference>
<dbReference type="InterPro" id="IPR003661">
    <property type="entry name" value="HisK_dim/P_dom"/>
</dbReference>
<feature type="domain" description="Histidine kinase" evidence="4">
    <location>
        <begin position="285"/>
        <end position="494"/>
    </location>
</feature>
<evidence type="ECO:0000256" key="2">
    <source>
        <dbReference type="ARBA" id="ARBA00012438"/>
    </source>
</evidence>
<dbReference type="CDD" id="cd00082">
    <property type="entry name" value="HisKA"/>
    <property type="match status" value="1"/>
</dbReference>
<protein>
    <recommendedName>
        <fullName evidence="2">histidine kinase</fullName>
        <ecNumber evidence="2">2.7.13.3</ecNumber>
    </recommendedName>
</protein>
<evidence type="ECO:0000313" key="6">
    <source>
        <dbReference type="Proteomes" id="UP000709959"/>
    </source>
</evidence>
<gene>
    <name evidence="5" type="ORF">IPN91_15030</name>
</gene>
<comment type="caution">
    <text evidence="5">The sequence shown here is derived from an EMBL/GenBank/DDBJ whole genome shotgun (WGS) entry which is preliminary data.</text>
</comment>
<dbReference type="InterPro" id="IPR005467">
    <property type="entry name" value="His_kinase_dom"/>
</dbReference>
<evidence type="ECO:0000313" key="5">
    <source>
        <dbReference type="EMBL" id="MBK8573894.1"/>
    </source>
</evidence>
<dbReference type="PANTHER" id="PTHR43065">
    <property type="entry name" value="SENSOR HISTIDINE KINASE"/>
    <property type="match status" value="1"/>
</dbReference>
<dbReference type="Pfam" id="PF13188">
    <property type="entry name" value="PAS_8"/>
    <property type="match status" value="1"/>
</dbReference>
<dbReference type="SUPFAM" id="SSF55874">
    <property type="entry name" value="ATPase domain of HSP90 chaperone/DNA topoisomerase II/histidine kinase"/>
    <property type="match status" value="1"/>
</dbReference>
<dbReference type="InterPro" id="IPR035965">
    <property type="entry name" value="PAS-like_dom_sf"/>
</dbReference>
<evidence type="ECO:0000256" key="3">
    <source>
        <dbReference type="ARBA" id="ARBA00022553"/>
    </source>
</evidence>
<dbReference type="InterPro" id="IPR036097">
    <property type="entry name" value="HisK_dim/P_sf"/>
</dbReference>
<dbReference type="EMBL" id="JADKCH010000033">
    <property type="protein sequence ID" value="MBK8573894.1"/>
    <property type="molecule type" value="Genomic_DNA"/>
</dbReference>
<dbReference type="Proteomes" id="UP000709959">
    <property type="component" value="Unassembled WGS sequence"/>
</dbReference>
<evidence type="ECO:0000259" key="4">
    <source>
        <dbReference type="PROSITE" id="PS50109"/>
    </source>
</evidence>
<dbReference type="AlphaFoldDB" id="A0A936F4E0"/>
<dbReference type="SMART" id="SM00387">
    <property type="entry name" value="HATPase_c"/>
    <property type="match status" value="1"/>
</dbReference>
<reference evidence="5 6" key="1">
    <citation type="submission" date="2020-10" db="EMBL/GenBank/DDBJ databases">
        <title>Connecting structure to function with the recovery of over 1000 high-quality activated sludge metagenome-assembled genomes encoding full-length rRNA genes using long-read sequencing.</title>
        <authorList>
            <person name="Singleton C.M."/>
            <person name="Petriglieri F."/>
            <person name="Kristensen J.M."/>
            <person name="Kirkegaard R.H."/>
            <person name="Michaelsen T.Y."/>
            <person name="Andersen M.H."/>
            <person name="Karst S.M."/>
            <person name="Dueholm M.S."/>
            <person name="Nielsen P.H."/>
            <person name="Albertsen M."/>
        </authorList>
    </citation>
    <scope>NUCLEOTIDE SEQUENCE [LARGE SCALE GENOMIC DNA]</scope>
    <source>
        <strain evidence="5">OdNE_18-Q3-R46-58_MAXAC.008</strain>
    </source>
</reference>
<proteinExistence type="predicted"/>
<dbReference type="SUPFAM" id="SSF55785">
    <property type="entry name" value="PYP-like sensor domain (PAS domain)"/>
    <property type="match status" value="1"/>
</dbReference>
<dbReference type="Gene3D" id="1.10.287.130">
    <property type="match status" value="1"/>
</dbReference>
<evidence type="ECO:0000256" key="1">
    <source>
        <dbReference type="ARBA" id="ARBA00000085"/>
    </source>
</evidence>
<dbReference type="InterPro" id="IPR000014">
    <property type="entry name" value="PAS"/>
</dbReference>
<dbReference type="Gene3D" id="3.30.450.20">
    <property type="entry name" value="PAS domain"/>
    <property type="match status" value="2"/>
</dbReference>
<dbReference type="InterPro" id="IPR003594">
    <property type="entry name" value="HATPase_dom"/>
</dbReference>
<dbReference type="Gene3D" id="3.30.565.10">
    <property type="entry name" value="Histidine kinase-like ATPase, C-terminal domain"/>
    <property type="match status" value="1"/>
</dbReference>
<comment type="catalytic activity">
    <reaction evidence="1">
        <text>ATP + protein L-histidine = ADP + protein N-phospho-L-histidine.</text>
        <dbReference type="EC" id="2.7.13.3"/>
    </reaction>
</comment>